<gene>
    <name evidence="1" type="ORF">K6M89_12365</name>
</gene>
<dbReference type="RefSeq" id="WP_222139629.1">
    <property type="nucleotide sequence ID" value="NZ_JAILYI010000006.1"/>
</dbReference>
<sequence>MKRTILTIFCAEGAFARRAANQEIDTLFEDAVRNTVAFALHGADLKQYISPC</sequence>
<comment type="caution">
    <text evidence="1">The sequence shown here is derived from an EMBL/GenBank/DDBJ whole genome shotgun (WGS) entry which is preliminary data.</text>
</comment>
<dbReference type="EMBL" id="JAILYJ010000006">
    <property type="protein sequence ID" value="MBY4630100.1"/>
    <property type="molecule type" value="Genomic_DNA"/>
</dbReference>
<reference evidence="1 2" key="1">
    <citation type="submission" date="2021-08" db="EMBL/GenBank/DDBJ databases">
        <title>Rhizobium croatiense sp. nov. and Rhizobium redzepovicii sp. nov., two new species isolated from nodules of Phaseolus vulgaris in Croatia.</title>
        <authorList>
            <person name="Rajnovic I."/>
            <person name="Ramirez-Bahena M.H."/>
            <person name="Kajic S."/>
            <person name="Igual M.J."/>
            <person name="Peix A."/>
            <person name="Velazquez E."/>
            <person name="Sikora S."/>
        </authorList>
    </citation>
    <scope>NUCLEOTIDE SEQUENCE [LARGE SCALE GENOMIC DNA]</scope>
    <source>
        <strain evidence="1 2">13T</strain>
    </source>
</reference>
<name>A0ABS7LZ21_9HYPH</name>
<proteinExistence type="predicted"/>
<organism evidence="1 2">
    <name type="scientific">Rhizobium croatiense</name>
    <dbReference type="NCBI Taxonomy" id="2867516"/>
    <lineage>
        <taxon>Bacteria</taxon>
        <taxon>Pseudomonadati</taxon>
        <taxon>Pseudomonadota</taxon>
        <taxon>Alphaproteobacteria</taxon>
        <taxon>Hyphomicrobiales</taxon>
        <taxon>Rhizobiaceae</taxon>
        <taxon>Rhizobium/Agrobacterium group</taxon>
        <taxon>Rhizobium</taxon>
    </lineage>
</organism>
<accession>A0ABS7LZ21</accession>
<evidence type="ECO:0000313" key="1">
    <source>
        <dbReference type="EMBL" id="MBY4630100.1"/>
    </source>
</evidence>
<dbReference type="Proteomes" id="UP000733858">
    <property type="component" value="Unassembled WGS sequence"/>
</dbReference>
<evidence type="ECO:0000313" key="2">
    <source>
        <dbReference type="Proteomes" id="UP000733858"/>
    </source>
</evidence>
<keyword evidence="2" id="KW-1185">Reference proteome</keyword>
<protein>
    <submittedName>
        <fullName evidence="1">Uncharacterized protein</fullName>
    </submittedName>
</protein>